<keyword evidence="2" id="KW-0175">Coiled coil</keyword>
<sequence>MAGILSRFKDIMSSNINALLDKVEDPMKIIDQYLRNLESDLGKVKAETAAVMAEETKSKRELDECIDSIKKMQTYAEKALLSGNEADARTFLSKKGELNNKLISLQQTYDTAKENSTKMREMHDKLIKDISQLNTRRDELKAKMTVANTQEKLNKIGSSVNGAIGNMSKFDEMEAKINKKLDTANAMAELNNSQKEENIEDLIAKYDNETKNTSSEIDDELSELKSKLGLDK</sequence>
<dbReference type="AlphaFoldDB" id="A0A6N3B321"/>
<evidence type="ECO:0000313" key="4">
    <source>
        <dbReference type="EMBL" id="VYT99074.1"/>
    </source>
</evidence>
<feature type="coiled-coil region" evidence="2">
    <location>
        <begin position="185"/>
        <end position="212"/>
    </location>
</feature>
<proteinExistence type="inferred from homology"/>
<feature type="region of interest" description="Disordered" evidence="3">
    <location>
        <begin position="212"/>
        <end position="232"/>
    </location>
</feature>
<evidence type="ECO:0008006" key="5">
    <source>
        <dbReference type="Google" id="ProtNLM"/>
    </source>
</evidence>
<evidence type="ECO:0000256" key="2">
    <source>
        <dbReference type="SAM" id="Coils"/>
    </source>
</evidence>
<dbReference type="InterPro" id="IPR007157">
    <property type="entry name" value="PspA_VIPP1"/>
</dbReference>
<accession>A0A6N3B321</accession>
<name>A0A6N3B321_9FIRM</name>
<dbReference type="PANTHER" id="PTHR31088:SF6">
    <property type="entry name" value="PHAGE SHOCK PROTEIN A"/>
    <property type="match status" value="1"/>
</dbReference>
<dbReference type="PANTHER" id="PTHR31088">
    <property type="entry name" value="MEMBRANE-ASSOCIATED PROTEIN VIPP1, CHLOROPLASTIC"/>
    <property type="match status" value="1"/>
</dbReference>
<feature type="compositionally biased region" description="Basic and acidic residues" evidence="3">
    <location>
        <begin position="222"/>
        <end position="232"/>
    </location>
</feature>
<evidence type="ECO:0000256" key="3">
    <source>
        <dbReference type="SAM" id="MobiDB-lite"/>
    </source>
</evidence>
<gene>
    <name evidence="4" type="ORF">IBLFYP30_01468</name>
</gene>
<protein>
    <recommendedName>
        <fullName evidence="5">Phage shock protein A</fullName>
    </recommendedName>
</protein>
<dbReference type="Pfam" id="PF04012">
    <property type="entry name" value="PspA_IM30"/>
    <property type="match status" value="1"/>
</dbReference>
<dbReference type="EMBL" id="CACRUE010000024">
    <property type="protein sequence ID" value="VYT99074.1"/>
    <property type="molecule type" value="Genomic_DNA"/>
</dbReference>
<feature type="coiled-coil region" evidence="2">
    <location>
        <begin position="95"/>
        <end position="150"/>
    </location>
</feature>
<evidence type="ECO:0000256" key="1">
    <source>
        <dbReference type="ARBA" id="ARBA00043985"/>
    </source>
</evidence>
<dbReference type="RefSeq" id="WP_024037895.1">
    <property type="nucleotide sequence ID" value="NZ_CACRUE010000024.1"/>
</dbReference>
<reference evidence="4" key="1">
    <citation type="submission" date="2019-11" db="EMBL/GenBank/DDBJ databases">
        <authorList>
            <person name="Feng L."/>
        </authorList>
    </citation>
    <scope>NUCLEOTIDE SEQUENCE</scope>
    <source>
        <strain evidence="4">IbartlettiiLFYP30</strain>
    </source>
</reference>
<comment type="similarity">
    <text evidence="1">Belongs to the PspA/Vipp/IM30 family.</text>
</comment>
<organism evidence="4">
    <name type="scientific">Intestinibacter bartlettii</name>
    <dbReference type="NCBI Taxonomy" id="261299"/>
    <lineage>
        <taxon>Bacteria</taxon>
        <taxon>Bacillati</taxon>
        <taxon>Bacillota</taxon>
        <taxon>Clostridia</taxon>
        <taxon>Peptostreptococcales</taxon>
        <taxon>Peptostreptococcaceae</taxon>
        <taxon>Intestinibacter</taxon>
    </lineage>
</organism>